<dbReference type="OrthoDB" id="128536at2759"/>
<protein>
    <submittedName>
        <fullName evidence="2">Uncharacterized protein</fullName>
    </submittedName>
</protein>
<dbReference type="Proteomes" id="UP000184267">
    <property type="component" value="Unassembled WGS sequence"/>
</dbReference>
<gene>
    <name evidence="2" type="ORF">TRAPUB_8010</name>
</gene>
<proteinExistence type="predicted"/>
<evidence type="ECO:0000313" key="2">
    <source>
        <dbReference type="EMBL" id="OJT15422.1"/>
    </source>
</evidence>
<feature type="region of interest" description="Disordered" evidence="1">
    <location>
        <begin position="46"/>
        <end position="68"/>
    </location>
</feature>
<keyword evidence="3" id="KW-1185">Reference proteome</keyword>
<evidence type="ECO:0000313" key="3">
    <source>
        <dbReference type="Proteomes" id="UP000184267"/>
    </source>
</evidence>
<name>A0A1M2W6M7_TRAPU</name>
<feature type="region of interest" description="Disordered" evidence="1">
    <location>
        <begin position="157"/>
        <end position="177"/>
    </location>
</feature>
<dbReference type="EMBL" id="MNAD01000163">
    <property type="protein sequence ID" value="OJT15422.1"/>
    <property type="molecule type" value="Genomic_DNA"/>
</dbReference>
<accession>A0A1M2W6M7</accession>
<sequence>MAKKNKDNEPVANLHSVANRDIIQRINFLYQASAYLNSVSQALPSSAENVQPQQPAPAVKGKYKKKQKVRHPRNTAELSRSYIGSMRTVGQKTMGPVSQANAVQELRYSFASRFDSHRACQTPDGTPPDDGAVIVDTKPAASTSAPQVGAEASVMDVDTQSAEAPIPPPKQTYKERRRKVIARDPPLFERAGHVVFRGNERLPDDASAV</sequence>
<dbReference type="AlphaFoldDB" id="A0A1M2W6M7"/>
<organism evidence="2 3">
    <name type="scientific">Trametes pubescens</name>
    <name type="common">White-rot fungus</name>
    <dbReference type="NCBI Taxonomy" id="154538"/>
    <lineage>
        <taxon>Eukaryota</taxon>
        <taxon>Fungi</taxon>
        <taxon>Dikarya</taxon>
        <taxon>Basidiomycota</taxon>
        <taxon>Agaricomycotina</taxon>
        <taxon>Agaricomycetes</taxon>
        <taxon>Polyporales</taxon>
        <taxon>Polyporaceae</taxon>
        <taxon>Trametes</taxon>
    </lineage>
</organism>
<comment type="caution">
    <text evidence="2">The sequence shown here is derived from an EMBL/GenBank/DDBJ whole genome shotgun (WGS) entry which is preliminary data.</text>
</comment>
<evidence type="ECO:0000256" key="1">
    <source>
        <dbReference type="SAM" id="MobiDB-lite"/>
    </source>
</evidence>
<dbReference type="OMA" id="RNDSTHG"/>
<reference evidence="2 3" key="1">
    <citation type="submission" date="2016-10" db="EMBL/GenBank/DDBJ databases">
        <title>Genome sequence of the basidiomycete white-rot fungus Trametes pubescens.</title>
        <authorList>
            <person name="Makela M.R."/>
            <person name="Granchi Z."/>
            <person name="Peng M."/>
            <person name="De Vries R.P."/>
            <person name="Grigoriev I."/>
            <person name="Riley R."/>
            <person name="Hilden K."/>
        </authorList>
    </citation>
    <scope>NUCLEOTIDE SEQUENCE [LARGE SCALE GENOMIC DNA]</scope>
    <source>
        <strain evidence="2 3">FBCC735</strain>
    </source>
</reference>
<dbReference type="STRING" id="154538.A0A1M2W6M7"/>